<evidence type="ECO:0000313" key="4">
    <source>
        <dbReference type="Proteomes" id="UP000317421"/>
    </source>
</evidence>
<dbReference type="InterPro" id="IPR018389">
    <property type="entry name" value="DctP_fam"/>
</dbReference>
<keyword evidence="1" id="KW-0732">Signal</keyword>
<organism evidence="3 4">
    <name type="scientific">Botrimarina colliarenosi</name>
    <dbReference type="NCBI Taxonomy" id="2528001"/>
    <lineage>
        <taxon>Bacteria</taxon>
        <taxon>Pseudomonadati</taxon>
        <taxon>Planctomycetota</taxon>
        <taxon>Planctomycetia</taxon>
        <taxon>Pirellulales</taxon>
        <taxon>Lacipirellulaceae</taxon>
        <taxon>Botrimarina</taxon>
    </lineage>
</organism>
<proteinExistence type="predicted"/>
<dbReference type="PANTHER" id="PTHR33376:SF2">
    <property type="entry name" value="DICARBOXYLATE-BINDING PERIPLASMIC PROTEIN"/>
    <property type="match status" value="1"/>
</dbReference>
<dbReference type="GO" id="GO:0030246">
    <property type="term" value="F:carbohydrate binding"/>
    <property type="evidence" value="ECO:0007669"/>
    <property type="project" value="TreeGrafter"/>
</dbReference>
<dbReference type="PIRSF" id="PIRSF006470">
    <property type="entry name" value="DctB"/>
    <property type="match status" value="1"/>
</dbReference>
<protein>
    <submittedName>
        <fullName evidence="3">C4-dicarboxylate-binding periplasmic protein</fullName>
    </submittedName>
</protein>
<evidence type="ECO:0000313" key="3">
    <source>
        <dbReference type="EMBL" id="TWT97648.1"/>
    </source>
</evidence>
<dbReference type="CDD" id="cd13671">
    <property type="entry name" value="PBP2_TRAP_SBP_like_3"/>
    <property type="match status" value="1"/>
</dbReference>
<dbReference type="InterPro" id="IPR004682">
    <property type="entry name" value="TRAP_DctP"/>
</dbReference>
<dbReference type="Proteomes" id="UP000317421">
    <property type="component" value="Unassembled WGS sequence"/>
</dbReference>
<dbReference type="PANTHER" id="PTHR33376">
    <property type="match status" value="1"/>
</dbReference>
<dbReference type="GO" id="GO:0030288">
    <property type="term" value="C:outer membrane-bounded periplasmic space"/>
    <property type="evidence" value="ECO:0007669"/>
    <property type="project" value="InterPro"/>
</dbReference>
<sequence>MPDSSLSKTSSILSAGVLIGCLLTTCAYALIERSRHTSGKSDTVVLKLGHSLDTGHPVHLAMERMAERLEELSDGAVRMRIAPNGQLGSETECIELLQRGALAMTKTSTGPLESFIPEMAIFGVPYVFRSEEQFWNVLNGPIGDELLVSGDDSGMMGLCWYDAGARSFYTKSTPILQPDDLRGLKLRVQNSQTAMRMVEALGGSPTPLTFGELYTGLQQGLVDGAENNPPSFWTSRHFEVCKEYSLDEHTRVPDLLLISRSWWERLDPEQQAWLRQAAKESSEWEREAWRVRTEESLKAVEEAGVHLHYPDTKSFAERVAPMHDSYDGTAVGALMARVRETE</sequence>
<dbReference type="InterPro" id="IPR038404">
    <property type="entry name" value="TRAP_DctP_sf"/>
</dbReference>
<keyword evidence="2" id="KW-1133">Transmembrane helix</keyword>
<reference evidence="3 4" key="1">
    <citation type="submission" date="2019-02" db="EMBL/GenBank/DDBJ databases">
        <title>Deep-cultivation of Planctomycetes and their phenomic and genomic characterization uncovers novel biology.</title>
        <authorList>
            <person name="Wiegand S."/>
            <person name="Jogler M."/>
            <person name="Boedeker C."/>
            <person name="Pinto D."/>
            <person name="Vollmers J."/>
            <person name="Rivas-Marin E."/>
            <person name="Kohn T."/>
            <person name="Peeters S.H."/>
            <person name="Heuer A."/>
            <person name="Rast P."/>
            <person name="Oberbeckmann S."/>
            <person name="Bunk B."/>
            <person name="Jeske O."/>
            <person name="Meyerdierks A."/>
            <person name="Storesund J.E."/>
            <person name="Kallscheuer N."/>
            <person name="Luecker S."/>
            <person name="Lage O.M."/>
            <person name="Pohl T."/>
            <person name="Merkel B.J."/>
            <person name="Hornburger P."/>
            <person name="Mueller R.-W."/>
            <person name="Bruemmer F."/>
            <person name="Labrenz M."/>
            <person name="Spormann A.M."/>
            <person name="Op Den Camp H."/>
            <person name="Overmann J."/>
            <person name="Amann R."/>
            <person name="Jetten M.S.M."/>
            <person name="Mascher T."/>
            <person name="Medema M.H."/>
            <person name="Devos D.P."/>
            <person name="Kaster A.-K."/>
            <person name="Ovreas L."/>
            <person name="Rohde M."/>
            <person name="Galperin M.Y."/>
            <person name="Jogler C."/>
        </authorList>
    </citation>
    <scope>NUCLEOTIDE SEQUENCE [LARGE SCALE GENOMIC DNA]</scope>
    <source>
        <strain evidence="3 4">Pla108</strain>
    </source>
</reference>
<evidence type="ECO:0000256" key="2">
    <source>
        <dbReference type="SAM" id="Phobius"/>
    </source>
</evidence>
<keyword evidence="2" id="KW-0812">Transmembrane</keyword>
<comment type="caution">
    <text evidence="3">The sequence shown here is derived from an EMBL/GenBank/DDBJ whole genome shotgun (WGS) entry which is preliminary data.</text>
</comment>
<dbReference type="AlphaFoldDB" id="A0A5C6AEB2"/>
<dbReference type="NCBIfam" id="NF037995">
    <property type="entry name" value="TRAP_S1"/>
    <property type="match status" value="1"/>
</dbReference>
<dbReference type="EMBL" id="SJPR01000002">
    <property type="protein sequence ID" value="TWT97648.1"/>
    <property type="molecule type" value="Genomic_DNA"/>
</dbReference>
<accession>A0A5C6AEB2</accession>
<dbReference type="Gene3D" id="3.40.190.170">
    <property type="entry name" value="Bacterial extracellular solute-binding protein, family 7"/>
    <property type="match status" value="1"/>
</dbReference>
<evidence type="ECO:0000256" key="1">
    <source>
        <dbReference type="ARBA" id="ARBA00022729"/>
    </source>
</evidence>
<name>A0A5C6AEB2_9BACT</name>
<feature type="transmembrane region" description="Helical" evidence="2">
    <location>
        <begin position="12"/>
        <end position="31"/>
    </location>
</feature>
<dbReference type="Pfam" id="PF03480">
    <property type="entry name" value="DctP"/>
    <property type="match status" value="1"/>
</dbReference>
<keyword evidence="4" id="KW-1185">Reference proteome</keyword>
<dbReference type="NCBIfam" id="TIGR00787">
    <property type="entry name" value="dctP"/>
    <property type="match status" value="1"/>
</dbReference>
<keyword evidence="2" id="KW-0472">Membrane</keyword>
<gene>
    <name evidence="3" type="primary">dctP</name>
    <name evidence="3" type="ORF">Pla108_18000</name>
</gene>
<dbReference type="GO" id="GO:0055085">
    <property type="term" value="P:transmembrane transport"/>
    <property type="evidence" value="ECO:0007669"/>
    <property type="project" value="InterPro"/>
</dbReference>